<keyword evidence="2" id="KW-1185">Reference proteome</keyword>
<protein>
    <submittedName>
        <fullName evidence="1">Uncharacterized protein</fullName>
    </submittedName>
</protein>
<reference evidence="1 2" key="1">
    <citation type="journal article" date="2021" name="Sci. Rep.">
        <title>Chromosome anchoring in Senegalese sole (Solea senegalensis) reveals sex-associated markers and genome rearrangements in flatfish.</title>
        <authorList>
            <person name="Guerrero-Cozar I."/>
            <person name="Gomez-Garrido J."/>
            <person name="Berbel C."/>
            <person name="Martinez-Blanch J.F."/>
            <person name="Alioto T."/>
            <person name="Claros M.G."/>
            <person name="Gagnaire P.A."/>
            <person name="Manchado M."/>
        </authorList>
    </citation>
    <scope>NUCLEOTIDE SEQUENCE [LARGE SCALE GENOMIC DNA]</scope>
    <source>
        <strain evidence="1">Sse05_10M</strain>
    </source>
</reference>
<organism evidence="1 2">
    <name type="scientific">Solea senegalensis</name>
    <name type="common">Senegalese sole</name>
    <dbReference type="NCBI Taxonomy" id="28829"/>
    <lineage>
        <taxon>Eukaryota</taxon>
        <taxon>Metazoa</taxon>
        <taxon>Chordata</taxon>
        <taxon>Craniata</taxon>
        <taxon>Vertebrata</taxon>
        <taxon>Euteleostomi</taxon>
        <taxon>Actinopterygii</taxon>
        <taxon>Neopterygii</taxon>
        <taxon>Teleostei</taxon>
        <taxon>Neoteleostei</taxon>
        <taxon>Acanthomorphata</taxon>
        <taxon>Carangaria</taxon>
        <taxon>Pleuronectiformes</taxon>
        <taxon>Pleuronectoidei</taxon>
        <taxon>Soleidae</taxon>
        <taxon>Solea</taxon>
    </lineage>
</organism>
<comment type="caution">
    <text evidence="1">The sequence shown here is derived from an EMBL/GenBank/DDBJ whole genome shotgun (WGS) entry which is preliminary data.</text>
</comment>
<dbReference type="Proteomes" id="UP000693946">
    <property type="component" value="Linkage Group LG2"/>
</dbReference>
<evidence type="ECO:0000313" key="2">
    <source>
        <dbReference type="Proteomes" id="UP000693946"/>
    </source>
</evidence>
<accession>A0AAV6RER4</accession>
<proteinExistence type="predicted"/>
<dbReference type="AlphaFoldDB" id="A0AAV6RER4"/>
<name>A0AAV6RER4_SOLSE</name>
<gene>
    <name evidence="1" type="ORF">JOB18_028126</name>
</gene>
<evidence type="ECO:0000313" key="1">
    <source>
        <dbReference type="EMBL" id="KAG7502879.1"/>
    </source>
</evidence>
<sequence length="78" mass="8702">MERRYLGDRDAAIQPAQQCMLGNLIPSWRIGFFANVIICSDCLDAHIVEAPSPGIVFNDTATTNHYLVLIVEATRHCQ</sequence>
<dbReference type="EMBL" id="JAGKHQ010000012">
    <property type="protein sequence ID" value="KAG7502879.1"/>
    <property type="molecule type" value="Genomic_DNA"/>
</dbReference>